<accession>A0A9Q1EE03</accession>
<dbReference type="Proteomes" id="UP001152622">
    <property type="component" value="Chromosome 19"/>
</dbReference>
<name>A0A9Q1EE03_SYNKA</name>
<sequence>MHAQHCGLIFQGSTYLKLRSTAPIRELSALLAHGPAVSAHLSRFTRLFGVQDGHRLRRNPAVVFSFASRVKLPCLAPVPAAVWPLTREEGPAWGRSSASAGGSVTLAQGTLAGSQLGFMDTASPRQSVKPERQVVPSPRLVLRASRAAAFRLASFWGGNGEKELAVHTPIVASLIQTSASVSRAPCVLTSAFRRRFSLRPKPTRSPPAVRPLERCAVSHTRTAESAEAIPLRQDD</sequence>
<gene>
    <name evidence="1" type="ORF">SKAU_G00382590</name>
</gene>
<proteinExistence type="predicted"/>
<keyword evidence="2" id="KW-1185">Reference proteome</keyword>
<protein>
    <submittedName>
        <fullName evidence="1">Uncharacterized protein</fullName>
    </submittedName>
</protein>
<evidence type="ECO:0000313" key="2">
    <source>
        <dbReference type="Proteomes" id="UP001152622"/>
    </source>
</evidence>
<evidence type="ECO:0000313" key="1">
    <source>
        <dbReference type="EMBL" id="KAJ8337039.1"/>
    </source>
</evidence>
<dbReference type="AlphaFoldDB" id="A0A9Q1EE03"/>
<comment type="caution">
    <text evidence="1">The sequence shown here is derived from an EMBL/GenBank/DDBJ whole genome shotgun (WGS) entry which is preliminary data.</text>
</comment>
<reference evidence="1" key="1">
    <citation type="journal article" date="2023" name="Science">
        <title>Genome structures resolve the early diversification of teleost fishes.</title>
        <authorList>
            <person name="Parey E."/>
            <person name="Louis A."/>
            <person name="Montfort J."/>
            <person name="Bouchez O."/>
            <person name="Roques C."/>
            <person name="Iampietro C."/>
            <person name="Lluch J."/>
            <person name="Castinel A."/>
            <person name="Donnadieu C."/>
            <person name="Desvignes T."/>
            <person name="Floi Bucao C."/>
            <person name="Jouanno E."/>
            <person name="Wen M."/>
            <person name="Mejri S."/>
            <person name="Dirks R."/>
            <person name="Jansen H."/>
            <person name="Henkel C."/>
            <person name="Chen W.J."/>
            <person name="Zahm M."/>
            <person name="Cabau C."/>
            <person name="Klopp C."/>
            <person name="Thompson A.W."/>
            <person name="Robinson-Rechavi M."/>
            <person name="Braasch I."/>
            <person name="Lecointre G."/>
            <person name="Bobe J."/>
            <person name="Postlethwait J.H."/>
            <person name="Berthelot C."/>
            <person name="Roest Crollius H."/>
            <person name="Guiguen Y."/>
        </authorList>
    </citation>
    <scope>NUCLEOTIDE SEQUENCE</scope>
    <source>
        <strain evidence="1">WJC10195</strain>
    </source>
</reference>
<organism evidence="1 2">
    <name type="scientific">Synaphobranchus kaupii</name>
    <name type="common">Kaup's arrowtooth eel</name>
    <dbReference type="NCBI Taxonomy" id="118154"/>
    <lineage>
        <taxon>Eukaryota</taxon>
        <taxon>Metazoa</taxon>
        <taxon>Chordata</taxon>
        <taxon>Craniata</taxon>
        <taxon>Vertebrata</taxon>
        <taxon>Euteleostomi</taxon>
        <taxon>Actinopterygii</taxon>
        <taxon>Neopterygii</taxon>
        <taxon>Teleostei</taxon>
        <taxon>Anguilliformes</taxon>
        <taxon>Synaphobranchidae</taxon>
        <taxon>Synaphobranchus</taxon>
    </lineage>
</organism>
<dbReference type="EMBL" id="JAINUF010000019">
    <property type="protein sequence ID" value="KAJ8337039.1"/>
    <property type="molecule type" value="Genomic_DNA"/>
</dbReference>